<keyword evidence="7" id="KW-0418">Kinase</keyword>
<keyword evidence="2" id="KW-0723">Serine/threonine-protein kinase</keyword>
<proteinExistence type="predicted"/>
<dbReference type="PROSITE" id="PS00107">
    <property type="entry name" value="PROTEIN_KINASE_ATP"/>
    <property type="match status" value="2"/>
</dbReference>
<evidence type="ECO:0000256" key="4">
    <source>
        <dbReference type="ARBA" id="ARBA00022692"/>
    </source>
</evidence>
<dbReference type="Gene3D" id="3.30.200.20">
    <property type="entry name" value="Phosphorylase Kinase, domain 1"/>
    <property type="match status" value="2"/>
</dbReference>
<keyword evidence="9" id="KW-1133">Transmembrane helix</keyword>
<reference evidence="14 15" key="1">
    <citation type="journal article" date="2018" name="Proc. Natl. Acad. Sci. U.S.A.">
        <title>Draft genome sequence of Camellia sinensis var. sinensis provides insights into the evolution of the tea genome and tea quality.</title>
        <authorList>
            <person name="Wei C."/>
            <person name="Yang H."/>
            <person name="Wang S."/>
            <person name="Zhao J."/>
            <person name="Liu C."/>
            <person name="Gao L."/>
            <person name="Xia E."/>
            <person name="Lu Y."/>
            <person name="Tai Y."/>
            <person name="She G."/>
            <person name="Sun J."/>
            <person name="Cao H."/>
            <person name="Tong W."/>
            <person name="Gao Q."/>
            <person name="Li Y."/>
            <person name="Deng W."/>
            <person name="Jiang X."/>
            <person name="Wang W."/>
            <person name="Chen Q."/>
            <person name="Zhang S."/>
            <person name="Li H."/>
            <person name="Wu J."/>
            <person name="Wang P."/>
            <person name="Li P."/>
            <person name="Shi C."/>
            <person name="Zheng F."/>
            <person name="Jian J."/>
            <person name="Huang B."/>
            <person name="Shan D."/>
            <person name="Shi M."/>
            <person name="Fang C."/>
            <person name="Yue Y."/>
            <person name="Li F."/>
            <person name="Li D."/>
            <person name="Wei S."/>
            <person name="Han B."/>
            <person name="Jiang C."/>
            <person name="Yin Y."/>
            <person name="Xia T."/>
            <person name="Zhang Z."/>
            <person name="Bennetzen J.L."/>
            <person name="Zhao S."/>
            <person name="Wan X."/>
        </authorList>
    </citation>
    <scope>NUCLEOTIDE SEQUENCE [LARGE SCALE GENOMIC DNA]</scope>
    <source>
        <strain evidence="15">cv. Shuchazao</strain>
        <tissue evidence="14">Leaf</tissue>
    </source>
</reference>
<dbReference type="FunFam" id="2.60.120.430:FF:000007">
    <property type="entry name" value="FERONIA receptor-like kinase"/>
    <property type="match status" value="1"/>
</dbReference>
<dbReference type="EMBL" id="SDRB02013160">
    <property type="protein sequence ID" value="THF95780.1"/>
    <property type="molecule type" value="Genomic_DNA"/>
</dbReference>
<evidence type="ECO:0000256" key="9">
    <source>
        <dbReference type="ARBA" id="ARBA00022989"/>
    </source>
</evidence>
<keyword evidence="3" id="KW-0808">Transferase</keyword>
<dbReference type="PROSITE" id="PS50011">
    <property type="entry name" value="PROTEIN_KINASE_DOM"/>
    <property type="match status" value="2"/>
</dbReference>
<dbReference type="GO" id="GO:0004674">
    <property type="term" value="F:protein serine/threonine kinase activity"/>
    <property type="evidence" value="ECO:0007669"/>
    <property type="project" value="UniProtKB-KW"/>
</dbReference>
<evidence type="ECO:0000256" key="1">
    <source>
        <dbReference type="ARBA" id="ARBA00004479"/>
    </source>
</evidence>
<dbReference type="FunFam" id="2.60.120.430:FF:000003">
    <property type="entry name" value="FERONIA receptor-like kinase"/>
    <property type="match status" value="1"/>
</dbReference>
<dbReference type="InterPro" id="IPR001245">
    <property type="entry name" value="Ser-Thr/Tyr_kinase_cat_dom"/>
</dbReference>
<dbReference type="FunFam" id="1.10.510.10:FF:000252">
    <property type="entry name" value="Receptor-like protein kinase FERONIA"/>
    <property type="match status" value="1"/>
</dbReference>
<dbReference type="Pfam" id="PF12819">
    <property type="entry name" value="Malectin_like"/>
    <property type="match status" value="1"/>
</dbReference>
<dbReference type="GO" id="GO:0009506">
    <property type="term" value="C:plasmodesma"/>
    <property type="evidence" value="ECO:0007669"/>
    <property type="project" value="TreeGrafter"/>
</dbReference>
<dbReference type="Pfam" id="PF07714">
    <property type="entry name" value="PK_Tyr_Ser-Thr"/>
    <property type="match status" value="2"/>
</dbReference>
<comment type="caution">
    <text evidence="14">The sequence shown here is derived from an EMBL/GenBank/DDBJ whole genome shotgun (WGS) entry which is preliminary data.</text>
</comment>
<feature type="binding site" evidence="12">
    <location>
        <position position="527"/>
    </location>
    <ligand>
        <name>ATP</name>
        <dbReference type="ChEBI" id="CHEBI:30616"/>
    </ligand>
</feature>
<keyword evidence="10" id="KW-0472">Membrane</keyword>
<feature type="binding site" evidence="12">
    <location>
        <position position="929"/>
    </location>
    <ligand>
        <name>ATP</name>
        <dbReference type="ChEBI" id="CHEBI:30616"/>
    </ligand>
</feature>
<name>A0A4S4D0Q2_CAMSN</name>
<dbReference type="InterPro" id="IPR017441">
    <property type="entry name" value="Protein_kinase_ATP_BS"/>
</dbReference>
<dbReference type="InterPro" id="IPR008271">
    <property type="entry name" value="Ser/Thr_kinase_AS"/>
</dbReference>
<keyword evidence="8 12" id="KW-0067">ATP-binding</keyword>
<evidence type="ECO:0000313" key="14">
    <source>
        <dbReference type="EMBL" id="THF95780.1"/>
    </source>
</evidence>
<dbReference type="Proteomes" id="UP000306102">
    <property type="component" value="Unassembled WGS sequence"/>
</dbReference>
<evidence type="ECO:0000256" key="5">
    <source>
        <dbReference type="ARBA" id="ARBA00022729"/>
    </source>
</evidence>
<feature type="domain" description="Protein kinase" evidence="13">
    <location>
        <begin position="900"/>
        <end position="1163"/>
    </location>
</feature>
<evidence type="ECO:0000256" key="7">
    <source>
        <dbReference type="ARBA" id="ARBA00022777"/>
    </source>
</evidence>
<dbReference type="InterPro" id="IPR024788">
    <property type="entry name" value="Malectin-like_Carb-bd_dom"/>
</dbReference>
<comment type="subcellular location">
    <subcellularLocation>
        <location evidence="1">Membrane</location>
        <topology evidence="1">Single-pass type I membrane protein</topology>
    </subcellularLocation>
</comment>
<keyword evidence="6 12" id="KW-0547">Nucleotide-binding</keyword>
<protein>
    <recommendedName>
        <fullName evidence="13">Protein kinase domain-containing protein</fullName>
    </recommendedName>
</protein>
<dbReference type="GO" id="GO:0005886">
    <property type="term" value="C:plasma membrane"/>
    <property type="evidence" value="ECO:0007669"/>
    <property type="project" value="TreeGrafter"/>
</dbReference>
<dbReference type="CDD" id="cd14066">
    <property type="entry name" value="STKc_IRAK"/>
    <property type="match status" value="1"/>
</dbReference>
<evidence type="ECO:0000256" key="3">
    <source>
        <dbReference type="ARBA" id="ARBA00022679"/>
    </source>
</evidence>
<dbReference type="GO" id="GO:0004714">
    <property type="term" value="F:transmembrane receptor protein tyrosine kinase activity"/>
    <property type="evidence" value="ECO:0007669"/>
    <property type="project" value="InterPro"/>
</dbReference>
<keyword evidence="15" id="KW-1185">Reference proteome</keyword>
<evidence type="ECO:0000259" key="13">
    <source>
        <dbReference type="PROSITE" id="PS50011"/>
    </source>
</evidence>
<evidence type="ECO:0000256" key="6">
    <source>
        <dbReference type="ARBA" id="ARBA00022741"/>
    </source>
</evidence>
<keyword evidence="4" id="KW-0812">Transmembrane</keyword>
<evidence type="ECO:0000256" key="12">
    <source>
        <dbReference type="PROSITE-ProRule" id="PRU10141"/>
    </source>
</evidence>
<dbReference type="AlphaFoldDB" id="A0A4S4D0Q2"/>
<evidence type="ECO:0000256" key="11">
    <source>
        <dbReference type="ARBA" id="ARBA00023180"/>
    </source>
</evidence>
<dbReference type="GO" id="GO:0010038">
    <property type="term" value="P:response to metal ion"/>
    <property type="evidence" value="ECO:0007669"/>
    <property type="project" value="UniProtKB-ARBA"/>
</dbReference>
<dbReference type="PROSITE" id="PS00108">
    <property type="entry name" value="PROTEIN_KINASE_ST"/>
    <property type="match status" value="1"/>
</dbReference>
<dbReference type="GO" id="GO:0005524">
    <property type="term" value="F:ATP binding"/>
    <property type="evidence" value="ECO:0007669"/>
    <property type="project" value="UniProtKB-UniRule"/>
</dbReference>
<dbReference type="InterPro" id="IPR000719">
    <property type="entry name" value="Prot_kinase_dom"/>
</dbReference>
<dbReference type="SUPFAM" id="SSF56112">
    <property type="entry name" value="Protein kinase-like (PK-like)"/>
    <property type="match status" value="2"/>
</dbReference>
<evidence type="ECO:0000256" key="8">
    <source>
        <dbReference type="ARBA" id="ARBA00022840"/>
    </source>
</evidence>
<keyword evidence="11" id="KW-0325">Glycoprotein</keyword>
<accession>A0A4S4D0Q2</accession>
<dbReference type="InterPro" id="IPR045272">
    <property type="entry name" value="ANXUR1/2-like"/>
</dbReference>
<dbReference type="SMART" id="SM00220">
    <property type="entry name" value="S_TKc"/>
    <property type="match status" value="2"/>
</dbReference>
<keyword evidence="5" id="KW-0732">Signal</keyword>
<evidence type="ECO:0000256" key="2">
    <source>
        <dbReference type="ARBA" id="ARBA00022527"/>
    </source>
</evidence>
<evidence type="ECO:0000313" key="15">
    <source>
        <dbReference type="Proteomes" id="UP000306102"/>
    </source>
</evidence>
<dbReference type="FunFam" id="3.30.200.20:FF:000039">
    <property type="entry name" value="receptor-like protein kinase FERONIA"/>
    <property type="match status" value="1"/>
</dbReference>
<dbReference type="InterPro" id="IPR011009">
    <property type="entry name" value="Kinase-like_dom_sf"/>
</dbReference>
<dbReference type="PANTHER" id="PTHR27003:SF467">
    <property type="entry name" value="PROTEIN KINASE DOMAIN-CONTAINING PROTEIN"/>
    <property type="match status" value="1"/>
</dbReference>
<gene>
    <name evidence="14" type="ORF">TEA_020798</name>
</gene>
<evidence type="ECO:0000256" key="10">
    <source>
        <dbReference type="ARBA" id="ARBA00023136"/>
    </source>
</evidence>
<organism evidence="14 15">
    <name type="scientific">Camellia sinensis var. sinensis</name>
    <name type="common">China tea</name>
    <dbReference type="NCBI Taxonomy" id="542762"/>
    <lineage>
        <taxon>Eukaryota</taxon>
        <taxon>Viridiplantae</taxon>
        <taxon>Streptophyta</taxon>
        <taxon>Embryophyta</taxon>
        <taxon>Tracheophyta</taxon>
        <taxon>Spermatophyta</taxon>
        <taxon>Magnoliopsida</taxon>
        <taxon>eudicotyledons</taxon>
        <taxon>Gunneridae</taxon>
        <taxon>Pentapetalae</taxon>
        <taxon>asterids</taxon>
        <taxon>Ericales</taxon>
        <taxon>Theaceae</taxon>
        <taxon>Camellia</taxon>
    </lineage>
</organism>
<dbReference type="Gene3D" id="1.10.510.10">
    <property type="entry name" value="Transferase(Phosphotransferase) domain 1"/>
    <property type="match status" value="2"/>
</dbReference>
<feature type="domain" description="Protein kinase" evidence="13">
    <location>
        <begin position="497"/>
        <end position="778"/>
    </location>
</feature>
<dbReference type="PANTHER" id="PTHR27003">
    <property type="entry name" value="OS07G0166700 PROTEIN"/>
    <property type="match status" value="1"/>
</dbReference>
<dbReference type="Gene3D" id="2.60.120.430">
    <property type="entry name" value="Galactose-binding lectin"/>
    <property type="match status" value="2"/>
</dbReference>
<sequence>MKQRAPAVVGGNSPAFYYPVDNIAVNCGFSGKSSSALDGRQWIGDIGSKYIISQGSKVKLISSTPVDRLFSVNPVPYGSARISRSQFTYRFQVSAGPKFIRLHFCPASYPGFKRSKDFFTVKAGPYTLLSNFSASLTADALGLQSFAKEFCVNVEENQPLIVTFSPSTDGTLDEVYAFVNGIEIVSLPTGLYHTLEGDPGAHVAGKKYRFPIDESIALELVQRLNVGGSSILSIEDTGMFREWSEDSNHLLESSRLPVSTTIRIKYTTTPTYSAPQKVYQTSWSMVLDQQANKTFNFTWKLPVDLGFRYLLRFHFCELEYEIKESGHMVFKIFVNNQMVEANADIIKWSGSNGVAVYRDYVLTMEGDRMKGKRDMVIVLCPHNHSYEWRTTHIDAILKGLEVFKLSNPDNNLAGVNPVPVASGSIFGNPNPQKFVFASGGNVIATGVVIFLCVLNIIIYQLRILGDKFGEKNFSSLPSEESCRRFSLAEIQSVTNNFNDELVIGSGGFGKVYKALLIDGVETTVAIKRLNSNSKQGAHEFWTEIEMLSKFRHMHLVSLIGYCEEGHEMILVYEYMEHGTLADHLYKINTSGNICHLSWEQRLNICIDAARGLDYLHTGTQHGIIHRDVKTTNILIDKDWVAKISDFGLCKMGTTSHSRTHVSTDVKGTFGYLDLEYFLTRRLTKKSDVYAFGIVLLEVLCGRVAVDIRLEEEQRSLALWAQHCIREKKLDQIIDPSLKDQISPHCLKVFAEVASKCLHNRPNGRPTMADVVVSLECALAAQDQCRDIQADDALPQGTVPSCALVAQDQCRDIRADDAGTVPPPSTPVQYCENIPQAKKSSMGKLNNVFQSIIALLGKGMNVRWRKTKVYDSNSGMLQWDSSTPRLHGFSIREIKEATNDFYYELEIGDGGFSKVYKGWINHKTVEVVVKRLTSGAIPTDIHVQSQLCHLHIMSLIGYCCDEGEQFLVYNYGANGSLCDHLYGMDKGYTPLPWEKRLEICIGAGQGLQYLHSRHEIIHGNIKPANILLDKNLVAKVSDCWLPNVVGVTTLICDNLEYLDPEYIQYLRLTEKSDIYSFGVVLLEVLCARNPCDPSLKEDRKMLVRWFRTCVQRKTIDQIIDPFLVGSIAPECLREFVKIAWNCLLDRGIERPSMYDVVGSLNIALQLQQIWHNDIEVGSSSHNDLVKERFCHAYNNVLSYDGAFDNSDPDTGTNGLLVKKI</sequence>
<dbReference type="STRING" id="542762.A0A4S4D0Q2"/>